<dbReference type="AlphaFoldDB" id="A0AA39R8N5"/>
<dbReference type="SMART" id="SM00577">
    <property type="entry name" value="CPDc"/>
    <property type="match status" value="1"/>
</dbReference>
<sequence>MLLKFPTSLHYPITVTELLKQPNDNVERFAPLFSYFYKTTVTEGDDLGNESQVERNFPTRFESTVEGKLMQWKIKKGAVVTSPHAEMVEIEEPCSHSVQFGGLCAQCGKDMGELAYNTEQLDSTRATINMDHNNVSLTISPAEAAKAEDEAKRRLLASKKLSLVVDIDLTIIQATVEPTVAEWQKDPDNPNHEAVKDVKSFLLRDDGPEKFRWYYIKLRPGLKEFLENVSKIYELHIYTMATRAYAKNIAQIIDPDHRYFGDRILSRDESGSLHAKDLQRLFPVDTKMVVIIDDRADVWKWSPNLVKVTPYNFFLGTGDINSTFLPKKSKSGPKLAASIASAAASKQNQGFSEGTDTKDFQPKTNGDAGHSSEASLSEESESPSNSDVSPLEQLVAMGGRDDADTRQAQTVAHDEALAAQLEEKPLLQKQKQLEAADAATEAAAAKEDKDSGTPPPSMNDSEVDHQHDKPKHHLLQDHDRELYQLEHGLRSVHTEFYNIYRNELASVQGGRLGQLRGAQKRRAVPDPTDNLDLDLVPDIKVVLPSVKARVLAGVVIVFSGVFKLGDDIEIEEKTNLARTFGAQVEENVTKHTTHVVAARERRTLKVKKALRRGKGRIKIVNLQWFTDSIMSFEKKDESSYLLNFDHFPQPAPLDDDDILSESESLASETGDDTDNTTSKNQPKPALHLRVPSNADETDSESSFGGSGLPSELDIEEGSPIGGTNEDWSAINEELADFIGSDSDQEGSVASEASTTSKLSVRGIKRGREENDSDRDSEEGRGGKVKKKQALGNGLTSLSQEVSAEHEDVADVNGDRDTTGEDNDDDNDDEASGQEGDGWSDFEGDLEAELEKAESEEERPQGEG</sequence>
<evidence type="ECO:0000313" key="11">
    <source>
        <dbReference type="Proteomes" id="UP001166286"/>
    </source>
</evidence>
<comment type="caution">
    <text evidence="10">The sequence shown here is derived from an EMBL/GenBank/DDBJ whole genome shotgun (WGS) entry which is preliminary data.</text>
</comment>
<dbReference type="PANTHER" id="PTHR23081:SF36">
    <property type="entry name" value="RNA POLYMERASE II SUBUNIT A C-TERMINAL DOMAIN PHOSPHATASE"/>
    <property type="match status" value="1"/>
</dbReference>
<dbReference type="InterPro" id="IPR023214">
    <property type="entry name" value="HAD_sf"/>
</dbReference>
<gene>
    <name evidence="10" type="ORF">JMJ35_000137</name>
</gene>
<dbReference type="Gene3D" id="1.10.287.10">
    <property type="entry name" value="S15/NS1, RNA-binding"/>
    <property type="match status" value="1"/>
</dbReference>
<feature type="compositionally biased region" description="Basic and acidic residues" evidence="7">
    <location>
        <begin position="848"/>
        <end position="863"/>
    </location>
</feature>
<dbReference type="InterPro" id="IPR036412">
    <property type="entry name" value="HAD-like_sf"/>
</dbReference>
<feature type="region of interest" description="Disordered" evidence="7">
    <location>
        <begin position="345"/>
        <end position="389"/>
    </location>
</feature>
<dbReference type="Proteomes" id="UP001166286">
    <property type="component" value="Unassembled WGS sequence"/>
</dbReference>
<dbReference type="Pfam" id="PF00533">
    <property type="entry name" value="BRCT"/>
    <property type="match status" value="1"/>
</dbReference>
<dbReference type="CDD" id="cd17729">
    <property type="entry name" value="BRCT_CTDP1"/>
    <property type="match status" value="1"/>
</dbReference>
<reference evidence="10" key="1">
    <citation type="submission" date="2023-03" db="EMBL/GenBank/DDBJ databases">
        <title>Complete genome of Cladonia borealis.</title>
        <authorList>
            <person name="Park H."/>
        </authorList>
    </citation>
    <scope>NUCLEOTIDE SEQUENCE</scope>
    <source>
        <strain evidence="10">ANT050790</strain>
    </source>
</reference>
<dbReference type="Pfam" id="PF03031">
    <property type="entry name" value="NIF"/>
    <property type="match status" value="1"/>
</dbReference>
<evidence type="ECO:0000313" key="10">
    <source>
        <dbReference type="EMBL" id="KAK0516982.1"/>
    </source>
</evidence>
<feature type="region of interest" description="Disordered" evidence="7">
    <location>
        <begin position="429"/>
        <end position="471"/>
    </location>
</feature>
<evidence type="ECO:0000256" key="7">
    <source>
        <dbReference type="SAM" id="MobiDB-lite"/>
    </source>
</evidence>
<accession>A0AA39R8N5</accession>
<feature type="compositionally biased region" description="Acidic residues" evidence="7">
    <location>
        <begin position="819"/>
        <end position="847"/>
    </location>
</feature>
<dbReference type="InterPro" id="IPR004274">
    <property type="entry name" value="FCP1_dom"/>
</dbReference>
<evidence type="ECO:0000256" key="6">
    <source>
        <dbReference type="RuleBase" id="RU366066"/>
    </source>
</evidence>
<dbReference type="EMBL" id="JAFEKC020000001">
    <property type="protein sequence ID" value="KAK0516982.1"/>
    <property type="molecule type" value="Genomic_DNA"/>
</dbReference>
<dbReference type="SUPFAM" id="SSF56784">
    <property type="entry name" value="HAD-like"/>
    <property type="match status" value="1"/>
</dbReference>
<keyword evidence="11" id="KW-1185">Reference proteome</keyword>
<dbReference type="NCBIfam" id="TIGR02250">
    <property type="entry name" value="FCP1_euk"/>
    <property type="match status" value="1"/>
</dbReference>
<dbReference type="PANTHER" id="PTHR23081">
    <property type="entry name" value="RNA POLYMERASE II CTD PHOSPHATASE"/>
    <property type="match status" value="1"/>
</dbReference>
<dbReference type="PROSITE" id="PS50969">
    <property type="entry name" value="FCP1"/>
    <property type="match status" value="1"/>
</dbReference>
<comment type="catalytic activity">
    <reaction evidence="5 6">
        <text>O-phospho-L-threonyl-[protein] + H2O = L-threonyl-[protein] + phosphate</text>
        <dbReference type="Rhea" id="RHEA:47004"/>
        <dbReference type="Rhea" id="RHEA-COMP:11060"/>
        <dbReference type="Rhea" id="RHEA-COMP:11605"/>
        <dbReference type="ChEBI" id="CHEBI:15377"/>
        <dbReference type="ChEBI" id="CHEBI:30013"/>
        <dbReference type="ChEBI" id="CHEBI:43474"/>
        <dbReference type="ChEBI" id="CHEBI:61977"/>
        <dbReference type="EC" id="3.1.3.16"/>
    </reaction>
</comment>
<dbReference type="SUPFAM" id="SSF52113">
    <property type="entry name" value="BRCT domain"/>
    <property type="match status" value="1"/>
</dbReference>
<evidence type="ECO:0000256" key="2">
    <source>
        <dbReference type="ARBA" id="ARBA00022801"/>
    </source>
</evidence>
<protein>
    <recommendedName>
        <fullName evidence="6">RNA polymerase II subunit A C-terminal domain phosphatase</fullName>
        <ecNumber evidence="6">3.1.3.16</ecNumber>
    </recommendedName>
</protein>
<dbReference type="GO" id="GO:0008420">
    <property type="term" value="F:RNA polymerase II CTD heptapeptide repeat phosphatase activity"/>
    <property type="evidence" value="ECO:0007669"/>
    <property type="project" value="UniProtKB-UniRule"/>
</dbReference>
<dbReference type="Gene3D" id="3.40.50.10190">
    <property type="entry name" value="BRCT domain"/>
    <property type="match status" value="1"/>
</dbReference>
<feature type="domain" description="FCP1 homology" evidence="9">
    <location>
        <begin position="156"/>
        <end position="332"/>
    </location>
</feature>
<name>A0AA39R8N5_9LECA</name>
<evidence type="ECO:0000259" key="9">
    <source>
        <dbReference type="PROSITE" id="PS50969"/>
    </source>
</evidence>
<dbReference type="PROSITE" id="PS50172">
    <property type="entry name" value="BRCT"/>
    <property type="match status" value="1"/>
</dbReference>
<dbReference type="InterPro" id="IPR001357">
    <property type="entry name" value="BRCT_dom"/>
</dbReference>
<dbReference type="InterPro" id="IPR039189">
    <property type="entry name" value="Fcp1"/>
</dbReference>
<proteinExistence type="predicted"/>
<keyword evidence="3 6" id="KW-0539">Nucleus</keyword>
<evidence type="ECO:0000256" key="5">
    <source>
        <dbReference type="ARBA" id="ARBA00048336"/>
    </source>
</evidence>
<evidence type="ECO:0000256" key="3">
    <source>
        <dbReference type="ARBA" id="ARBA00023242"/>
    </source>
</evidence>
<dbReference type="GO" id="GO:0005634">
    <property type="term" value="C:nucleus"/>
    <property type="evidence" value="ECO:0007669"/>
    <property type="project" value="UniProtKB-SubCell"/>
</dbReference>
<feature type="compositionally biased region" description="Polar residues" evidence="7">
    <location>
        <begin position="745"/>
        <end position="758"/>
    </location>
</feature>
<comment type="catalytic activity">
    <reaction evidence="4 6">
        <text>O-phospho-L-seryl-[protein] + H2O = L-seryl-[protein] + phosphate</text>
        <dbReference type="Rhea" id="RHEA:20629"/>
        <dbReference type="Rhea" id="RHEA-COMP:9863"/>
        <dbReference type="Rhea" id="RHEA-COMP:11604"/>
        <dbReference type="ChEBI" id="CHEBI:15377"/>
        <dbReference type="ChEBI" id="CHEBI:29999"/>
        <dbReference type="ChEBI" id="CHEBI:43474"/>
        <dbReference type="ChEBI" id="CHEBI:83421"/>
        <dbReference type="EC" id="3.1.3.16"/>
    </reaction>
</comment>
<dbReference type="Gene3D" id="3.40.50.1000">
    <property type="entry name" value="HAD superfamily/HAD-like"/>
    <property type="match status" value="1"/>
</dbReference>
<comment type="function">
    <text evidence="6">This promotes the activity of RNA polymerase II.</text>
</comment>
<evidence type="ECO:0000256" key="1">
    <source>
        <dbReference type="ARBA" id="ARBA00004123"/>
    </source>
</evidence>
<dbReference type="EC" id="3.1.3.16" evidence="6"/>
<dbReference type="InterPro" id="IPR011947">
    <property type="entry name" value="FCP1_euk"/>
</dbReference>
<feature type="domain" description="BRCT" evidence="8">
    <location>
        <begin position="546"/>
        <end position="642"/>
    </location>
</feature>
<dbReference type="SMART" id="SM00292">
    <property type="entry name" value="BRCT"/>
    <property type="match status" value="1"/>
</dbReference>
<feature type="region of interest" description="Disordered" evidence="7">
    <location>
        <begin position="663"/>
        <end position="863"/>
    </location>
</feature>
<dbReference type="CDD" id="cd07521">
    <property type="entry name" value="HAD_FCP1-like"/>
    <property type="match status" value="1"/>
</dbReference>
<keyword evidence="2 6" id="KW-0378">Hydrolase</keyword>
<evidence type="ECO:0000256" key="4">
    <source>
        <dbReference type="ARBA" id="ARBA00047761"/>
    </source>
</evidence>
<evidence type="ECO:0000259" key="8">
    <source>
        <dbReference type="PROSITE" id="PS50172"/>
    </source>
</evidence>
<organism evidence="10 11">
    <name type="scientific">Cladonia borealis</name>
    <dbReference type="NCBI Taxonomy" id="184061"/>
    <lineage>
        <taxon>Eukaryota</taxon>
        <taxon>Fungi</taxon>
        <taxon>Dikarya</taxon>
        <taxon>Ascomycota</taxon>
        <taxon>Pezizomycotina</taxon>
        <taxon>Lecanoromycetes</taxon>
        <taxon>OSLEUM clade</taxon>
        <taxon>Lecanoromycetidae</taxon>
        <taxon>Lecanorales</taxon>
        <taxon>Lecanorineae</taxon>
        <taxon>Cladoniaceae</taxon>
        <taxon>Cladonia</taxon>
    </lineage>
</organism>
<feature type="compositionally biased region" description="Basic and acidic residues" evidence="7">
    <location>
        <begin position="802"/>
        <end position="818"/>
    </location>
</feature>
<dbReference type="InterPro" id="IPR036420">
    <property type="entry name" value="BRCT_dom_sf"/>
</dbReference>
<comment type="subcellular location">
    <subcellularLocation>
        <location evidence="1 6">Nucleus</location>
    </subcellularLocation>
</comment>